<dbReference type="EMBL" id="CP102480">
    <property type="protein sequence ID" value="UUX49912.1"/>
    <property type="molecule type" value="Genomic_DNA"/>
</dbReference>
<dbReference type="PANTHER" id="PTHR30055:SF196">
    <property type="entry name" value="HTH-TYPE TRANSCRIPTIONAL REGULATOR RUTR"/>
    <property type="match status" value="1"/>
</dbReference>
<dbReference type="GO" id="GO:0003700">
    <property type="term" value="F:DNA-binding transcription factor activity"/>
    <property type="evidence" value="ECO:0007669"/>
    <property type="project" value="TreeGrafter"/>
</dbReference>
<dbReference type="InterPro" id="IPR013573">
    <property type="entry name" value="Tscrpt_reg_YcdC_C"/>
</dbReference>
<dbReference type="InterPro" id="IPR009057">
    <property type="entry name" value="Homeodomain-like_sf"/>
</dbReference>
<dbReference type="Proteomes" id="UP001060336">
    <property type="component" value="Chromosome"/>
</dbReference>
<feature type="DNA-binding region" description="H-T-H motif" evidence="2">
    <location>
        <begin position="38"/>
        <end position="57"/>
    </location>
</feature>
<dbReference type="KEGG" id="naci:NUH88_21300"/>
<proteinExistence type="predicted"/>
<protein>
    <submittedName>
        <fullName evidence="4">TetR family transcriptional regulator C-terminal domain-containing protein</fullName>
    </submittedName>
</protein>
<dbReference type="InterPro" id="IPR036271">
    <property type="entry name" value="Tet_transcr_reg_TetR-rel_C_sf"/>
</dbReference>
<dbReference type="Pfam" id="PF00440">
    <property type="entry name" value="TetR_N"/>
    <property type="match status" value="1"/>
</dbReference>
<evidence type="ECO:0000259" key="3">
    <source>
        <dbReference type="PROSITE" id="PS50977"/>
    </source>
</evidence>
<dbReference type="RefSeq" id="WP_257768818.1">
    <property type="nucleotide sequence ID" value="NZ_CP102480.1"/>
</dbReference>
<dbReference type="PROSITE" id="PS50977">
    <property type="entry name" value="HTH_TETR_2"/>
    <property type="match status" value="1"/>
</dbReference>
<evidence type="ECO:0000313" key="4">
    <source>
        <dbReference type="EMBL" id="UUX49912.1"/>
    </source>
</evidence>
<dbReference type="InterPro" id="IPR001647">
    <property type="entry name" value="HTH_TetR"/>
</dbReference>
<dbReference type="GO" id="GO:0000976">
    <property type="term" value="F:transcription cis-regulatory region binding"/>
    <property type="evidence" value="ECO:0007669"/>
    <property type="project" value="TreeGrafter"/>
</dbReference>
<feature type="domain" description="HTH tetR-type" evidence="3">
    <location>
        <begin position="15"/>
        <end position="75"/>
    </location>
</feature>
<keyword evidence="1 2" id="KW-0238">DNA-binding</keyword>
<dbReference type="Pfam" id="PF08362">
    <property type="entry name" value="TetR_C_3"/>
    <property type="match status" value="1"/>
</dbReference>
<evidence type="ECO:0000256" key="2">
    <source>
        <dbReference type="PROSITE-ProRule" id="PRU00335"/>
    </source>
</evidence>
<dbReference type="AlphaFoldDB" id="A0A9J7ARB3"/>
<organism evidence="4 5">
    <name type="scientific">Nisaea acidiphila</name>
    <dbReference type="NCBI Taxonomy" id="1862145"/>
    <lineage>
        <taxon>Bacteria</taxon>
        <taxon>Pseudomonadati</taxon>
        <taxon>Pseudomonadota</taxon>
        <taxon>Alphaproteobacteria</taxon>
        <taxon>Rhodospirillales</taxon>
        <taxon>Thalassobaculaceae</taxon>
        <taxon>Nisaea</taxon>
    </lineage>
</organism>
<dbReference type="PRINTS" id="PR00455">
    <property type="entry name" value="HTHTETR"/>
</dbReference>
<dbReference type="InterPro" id="IPR050109">
    <property type="entry name" value="HTH-type_TetR-like_transc_reg"/>
</dbReference>
<sequence length="211" mass="23734">MAAVTGETPRTRIQQENRERILKAALDMFSRSGYRGTTLDEIAAAAGMSKPNMLYYFRTKQDLYQSVLQETLDDWLTPFAKLDPDGDPSAELGAYISAKLAHARINPKASRLFANEILQGAPLLEETLKGPLKNLVEEKSKAIRTWIAEGKMAPVEPLHLIYMIWAATQHYADFETQMDALEGTDPGTREKRFEAAERTLFTVLFNGLKPR</sequence>
<evidence type="ECO:0000256" key="1">
    <source>
        <dbReference type="ARBA" id="ARBA00023125"/>
    </source>
</evidence>
<dbReference type="GO" id="GO:0045892">
    <property type="term" value="P:negative regulation of DNA-templated transcription"/>
    <property type="evidence" value="ECO:0007669"/>
    <property type="project" value="InterPro"/>
</dbReference>
<name>A0A9J7ARB3_9PROT</name>
<dbReference type="SUPFAM" id="SSF46689">
    <property type="entry name" value="Homeodomain-like"/>
    <property type="match status" value="1"/>
</dbReference>
<dbReference type="Gene3D" id="1.10.10.60">
    <property type="entry name" value="Homeodomain-like"/>
    <property type="match status" value="1"/>
</dbReference>
<dbReference type="SUPFAM" id="SSF48498">
    <property type="entry name" value="Tetracyclin repressor-like, C-terminal domain"/>
    <property type="match status" value="1"/>
</dbReference>
<evidence type="ECO:0000313" key="5">
    <source>
        <dbReference type="Proteomes" id="UP001060336"/>
    </source>
</evidence>
<accession>A0A9J7ARB3</accession>
<dbReference type="PANTHER" id="PTHR30055">
    <property type="entry name" value="HTH-TYPE TRANSCRIPTIONAL REGULATOR RUTR"/>
    <property type="match status" value="1"/>
</dbReference>
<keyword evidence="5" id="KW-1185">Reference proteome</keyword>
<reference evidence="4" key="1">
    <citation type="submission" date="2022-08" db="EMBL/GenBank/DDBJ databases">
        <title>Nisaea acidiphila sp. nov., isolated from a marine algal debris and emended description of the genus Nisaea Urios et al. 2008.</title>
        <authorList>
            <person name="Kwon K."/>
        </authorList>
    </citation>
    <scope>NUCLEOTIDE SEQUENCE</scope>
    <source>
        <strain evidence="4">MEBiC11861</strain>
    </source>
</reference>
<dbReference type="Gene3D" id="1.10.357.10">
    <property type="entry name" value="Tetracycline Repressor, domain 2"/>
    <property type="match status" value="1"/>
</dbReference>
<gene>
    <name evidence="4" type="ORF">NUH88_21300</name>
</gene>